<evidence type="ECO:0000256" key="1">
    <source>
        <dbReference type="SAM" id="MobiDB-lite"/>
    </source>
</evidence>
<gene>
    <name evidence="2" type="ORF">JR316_007835</name>
</gene>
<name>A0A8H7XTD4_PSICU</name>
<feature type="compositionally biased region" description="Basic and acidic residues" evidence="1">
    <location>
        <begin position="146"/>
        <end position="158"/>
    </location>
</feature>
<dbReference type="EMBL" id="JAFIQS010000007">
    <property type="protein sequence ID" value="KAG5167485.1"/>
    <property type="molecule type" value="Genomic_DNA"/>
</dbReference>
<feature type="region of interest" description="Disordered" evidence="1">
    <location>
        <begin position="146"/>
        <end position="181"/>
    </location>
</feature>
<protein>
    <submittedName>
        <fullName evidence="2">Uncharacterized protein</fullName>
    </submittedName>
</protein>
<feature type="region of interest" description="Disordered" evidence="1">
    <location>
        <begin position="269"/>
        <end position="302"/>
    </location>
</feature>
<accession>A0A8H7XTD4</accession>
<evidence type="ECO:0000313" key="2">
    <source>
        <dbReference type="EMBL" id="KAG5167485.1"/>
    </source>
</evidence>
<reference evidence="2" key="1">
    <citation type="submission" date="2021-02" db="EMBL/GenBank/DDBJ databases">
        <title>Psilocybe cubensis genome.</title>
        <authorList>
            <person name="Mckernan K.J."/>
            <person name="Crawford S."/>
            <person name="Trippe A."/>
            <person name="Kane L.T."/>
            <person name="Mclaughlin S."/>
        </authorList>
    </citation>
    <scope>NUCLEOTIDE SEQUENCE [LARGE SCALE GENOMIC DNA]</scope>
    <source>
        <strain evidence="2">MGC-MH-2018</strain>
    </source>
</reference>
<feature type="compositionally biased region" description="Polar residues" evidence="1">
    <location>
        <begin position="160"/>
        <end position="176"/>
    </location>
</feature>
<comment type="caution">
    <text evidence="2">The sequence shown here is derived from an EMBL/GenBank/DDBJ whole genome shotgun (WGS) entry which is preliminary data.</text>
</comment>
<proteinExistence type="predicted"/>
<dbReference type="AlphaFoldDB" id="A0A8H7XTD4"/>
<organism evidence="2">
    <name type="scientific">Psilocybe cubensis</name>
    <name type="common">Psychedelic mushroom</name>
    <name type="synonym">Stropharia cubensis</name>
    <dbReference type="NCBI Taxonomy" id="181762"/>
    <lineage>
        <taxon>Eukaryota</taxon>
        <taxon>Fungi</taxon>
        <taxon>Dikarya</taxon>
        <taxon>Basidiomycota</taxon>
        <taxon>Agaricomycotina</taxon>
        <taxon>Agaricomycetes</taxon>
        <taxon>Agaricomycetidae</taxon>
        <taxon>Agaricales</taxon>
        <taxon>Agaricineae</taxon>
        <taxon>Strophariaceae</taxon>
        <taxon>Psilocybe</taxon>
    </lineage>
</organism>
<sequence>MATLNVRQGPPIGTALVVVNKDPPPIVRLQGLERPVSSLAENVQKVMGAFYDVHKTLIARKGLHKGTIERFKEAKHLFRTECESLRQVLQSGYRHAVDFTSSCQRAPNDRHISAKRCQLSGKSVLRDLQEVNRVYDRDLQSFRTQEKDLKDQLTEKNKKGGQSRSSTLDSQQQQTPKDAHPELTVTTLFSALEDVRSSLWDILAFWENHAAFLTLIVNRQSNFPSPGDETKATVEIWIKYQAALLQASSSIAQSADAMTIDPAIVQTNGKTRRRNTYPQARADGGKLPLNDRRSYPAGADKANRSDEGLYSWWKKICRFFSHSK</sequence>
<dbReference type="OrthoDB" id="3024029at2759"/>